<feature type="domain" description="AMP-binding enzyme C-terminal" evidence="4">
    <location>
        <begin position="399"/>
        <end position="475"/>
    </location>
</feature>
<dbReference type="GeneID" id="76423794"/>
<dbReference type="KEGG" id="maqe:RJ40_05500"/>
<protein>
    <submittedName>
        <fullName evidence="5">AMP-dependent synthetase</fullName>
    </submittedName>
</protein>
<comment type="similarity">
    <text evidence="1">Belongs to the ATP-dependent AMP-binding enzyme family.</text>
</comment>
<dbReference type="Pfam" id="PF00501">
    <property type="entry name" value="AMP-binding"/>
    <property type="match status" value="1"/>
</dbReference>
<reference evidence="5" key="1">
    <citation type="journal article" date="2001" name="Int. J. Syst. Evol. Microbiol.">
        <title>Methanofollis aquaemaris sp. nov., a methanogen isolated from an aquaculture fish pond.</title>
        <authorList>
            <person name="Lai M.C."/>
            <person name="Chen S.C."/>
        </authorList>
    </citation>
    <scope>NUCLEOTIDE SEQUENCE</scope>
    <source>
        <strain evidence="5">N2F9704</strain>
    </source>
</reference>
<dbReference type="PANTHER" id="PTHR43201:SF5">
    <property type="entry name" value="MEDIUM-CHAIN ACYL-COA LIGASE ACSF2, MITOCHONDRIAL"/>
    <property type="match status" value="1"/>
</dbReference>
<dbReference type="InterPro" id="IPR042099">
    <property type="entry name" value="ANL_N_sf"/>
</dbReference>
<accession>A0A8A3S5T5</accession>
<evidence type="ECO:0000259" key="3">
    <source>
        <dbReference type="Pfam" id="PF00501"/>
    </source>
</evidence>
<dbReference type="InterPro" id="IPR045851">
    <property type="entry name" value="AMP-bd_C_sf"/>
</dbReference>
<evidence type="ECO:0000259" key="4">
    <source>
        <dbReference type="Pfam" id="PF13193"/>
    </source>
</evidence>
<name>A0A8A3S5T5_9EURY</name>
<dbReference type="GO" id="GO:0031956">
    <property type="term" value="F:medium-chain fatty acid-CoA ligase activity"/>
    <property type="evidence" value="ECO:0007669"/>
    <property type="project" value="TreeGrafter"/>
</dbReference>
<gene>
    <name evidence="5" type="ORF">RJ40_05500</name>
</gene>
<dbReference type="InterPro" id="IPR000873">
    <property type="entry name" value="AMP-dep_synth/lig_dom"/>
</dbReference>
<keyword evidence="6" id="KW-1185">Reference proteome</keyword>
<evidence type="ECO:0000256" key="1">
    <source>
        <dbReference type="ARBA" id="ARBA00006432"/>
    </source>
</evidence>
<keyword evidence="2" id="KW-0436">Ligase</keyword>
<dbReference type="GO" id="GO:0006631">
    <property type="term" value="P:fatty acid metabolic process"/>
    <property type="evidence" value="ECO:0007669"/>
    <property type="project" value="TreeGrafter"/>
</dbReference>
<sequence>MNFVDYLLENSRERDTLFIAGPRETITHRELFRKVNALARHFGRTYGRGKRILVLAENSLFFTLCYLAAMKSGNIAVLVETRVAKDQLEKIGDLCKFRCCCVQEKYRSKIRDGWPLFSEADLAALPATDEEWVVETADDETAQILFTSGSTGEKKGVMISHWNLVTNSEAILEVMHLTEDDRACAVLPFTYCYGVSVMHTHLRVGGSVVLHTAIFLGTVILEIDDYGCTGIYGVPSTYQILIHRTPFLKAALPSLRYMTCGGGHLEEKYVRTITGAFPEKDLYIYYGATEATARISVLDPRLIHEKIGSLGKGMPGVTLEVLRPDGRPVDPGEIGEITVLSRTPMQGYFRDPVGTAAKLKDGRLYTGDLATVDEDGYVYFKGRGNTVIKSAGHRITPREVEDLINTLETVSETAVIAVPDELMGEAAIAVVQAVGEPSGVLRDEIMYLCQTTLPSYKVPKAVVFAESMPLNASDKVDLIRLKAAVAALRAGEEVGGYEEIGPIHGRGEAGDGTIL</sequence>
<dbReference type="AlphaFoldDB" id="A0A8A3S5T5"/>
<organism evidence="5 6">
    <name type="scientific">Methanofollis aquaemaris</name>
    <dbReference type="NCBI Taxonomy" id="126734"/>
    <lineage>
        <taxon>Archaea</taxon>
        <taxon>Methanobacteriati</taxon>
        <taxon>Methanobacteriota</taxon>
        <taxon>Stenosarchaea group</taxon>
        <taxon>Methanomicrobia</taxon>
        <taxon>Methanomicrobiales</taxon>
        <taxon>Methanomicrobiaceae</taxon>
        <taxon>Methanofollis</taxon>
    </lineage>
</organism>
<dbReference type="Gene3D" id="3.40.50.12780">
    <property type="entry name" value="N-terminal domain of ligase-like"/>
    <property type="match status" value="1"/>
</dbReference>
<dbReference type="EMBL" id="CP036172">
    <property type="protein sequence ID" value="QSZ66986.1"/>
    <property type="molecule type" value="Genomic_DNA"/>
</dbReference>
<dbReference type="Gene3D" id="3.30.300.30">
    <property type="match status" value="1"/>
</dbReference>
<dbReference type="Pfam" id="PF13193">
    <property type="entry name" value="AMP-binding_C"/>
    <property type="match status" value="1"/>
</dbReference>
<dbReference type="RefSeq" id="WP_265582356.1">
    <property type="nucleotide sequence ID" value="NZ_CP036172.1"/>
</dbReference>
<evidence type="ECO:0000313" key="6">
    <source>
        <dbReference type="Proteomes" id="UP001042704"/>
    </source>
</evidence>
<dbReference type="PANTHER" id="PTHR43201">
    <property type="entry name" value="ACYL-COA SYNTHETASE"/>
    <property type="match status" value="1"/>
</dbReference>
<dbReference type="InterPro" id="IPR025110">
    <property type="entry name" value="AMP-bd_C"/>
</dbReference>
<reference evidence="5" key="2">
    <citation type="submission" date="2019-02" db="EMBL/GenBank/DDBJ databases">
        <authorList>
            <person name="Chen S.-C."/>
            <person name="Chien H.-H."/>
            <person name="Lai M.-C."/>
        </authorList>
    </citation>
    <scope>NUCLEOTIDE SEQUENCE</scope>
    <source>
        <strain evidence="5">N2F9704</strain>
    </source>
</reference>
<dbReference type="Proteomes" id="UP001042704">
    <property type="component" value="Chromosome"/>
</dbReference>
<evidence type="ECO:0000313" key="5">
    <source>
        <dbReference type="EMBL" id="QSZ66986.1"/>
    </source>
</evidence>
<proteinExistence type="inferred from homology"/>
<dbReference type="SUPFAM" id="SSF56801">
    <property type="entry name" value="Acetyl-CoA synthetase-like"/>
    <property type="match status" value="1"/>
</dbReference>
<evidence type="ECO:0000256" key="2">
    <source>
        <dbReference type="ARBA" id="ARBA00022598"/>
    </source>
</evidence>
<feature type="domain" description="AMP-dependent synthetase/ligase" evidence="3">
    <location>
        <begin position="15"/>
        <end position="349"/>
    </location>
</feature>